<dbReference type="CDD" id="cd00796">
    <property type="entry name" value="INT_Rci_Hp1_C"/>
    <property type="match status" value="1"/>
</dbReference>
<accession>A0A511XCZ3</accession>
<dbReference type="Pfam" id="PF13356">
    <property type="entry name" value="Arm-DNA-bind_3"/>
    <property type="match status" value="1"/>
</dbReference>
<dbReference type="PANTHER" id="PTHR30629:SF2">
    <property type="entry name" value="PROPHAGE INTEGRASE INTS-RELATED"/>
    <property type="match status" value="1"/>
</dbReference>
<evidence type="ECO:0000256" key="2">
    <source>
        <dbReference type="ARBA" id="ARBA00022908"/>
    </source>
</evidence>
<comment type="similarity">
    <text evidence="1">Belongs to the 'phage' integrase family.</text>
</comment>
<sequence length="476" mass="51401">MATRKSILLTKETVDAAKPNGKRYVVWDSDLAGFGLRVGMSGEKTFVVKYRAGGGGAEAEQRWLTIGRYGALTAFEARKLAKAKLGAVAAGADPAAELKAKRSEMLVSELVDLYEKEGCVVQRGKRQGEAMKPRTKAYTIARLRHHVVPLLGRRKAPSVNAGDIERLVSDITAGKTARDEKIGPRKRIIVRGGAGAARKVVRDLSAVFSFARRREIVTQNPCDTAAVRKTDNENKRFLTLEEVTRLGSALDELEAEGVNPKAVNIARLWALTGCRRDEIAGLKWSEANLVDGLLELDDTKTGMSVRPLGAAAIALLKSLERVIDSDFVFPAERGRGHYQGTKTVWTRAIKKANLPGVTPHTLRHTMGSTAISTGEAVALTGAILGHNNPRSTAIYAHVQADPSRKAANRVSKMIADALAGKPASNRRSGASPARLDADQELLRALTERLAEADNFASQLQKAIAELAPDQNGPRRS</sequence>
<name>A0A511XCZ3_9PROT</name>
<dbReference type="Proteomes" id="UP000321635">
    <property type="component" value="Unassembled WGS sequence"/>
</dbReference>
<dbReference type="AlphaFoldDB" id="A0A511XCZ3"/>
<dbReference type="InterPro" id="IPR002104">
    <property type="entry name" value="Integrase_catalytic"/>
</dbReference>
<keyword evidence="4" id="KW-0233">DNA recombination</keyword>
<dbReference type="STRING" id="1120919.GCA_000429165_02736"/>
<dbReference type="RefSeq" id="WP_035376617.1">
    <property type="nucleotide sequence ID" value="NZ_AUBI01000011.1"/>
</dbReference>
<organism evidence="6 7">
    <name type="scientific">Acetobacter nitrogenifigens DSM 23921 = NBRC 105050</name>
    <dbReference type="NCBI Taxonomy" id="1120919"/>
    <lineage>
        <taxon>Bacteria</taxon>
        <taxon>Pseudomonadati</taxon>
        <taxon>Pseudomonadota</taxon>
        <taxon>Alphaproteobacteria</taxon>
        <taxon>Acetobacterales</taxon>
        <taxon>Acetobacteraceae</taxon>
        <taxon>Acetobacter</taxon>
    </lineage>
</organism>
<reference evidence="6 7" key="1">
    <citation type="submission" date="2019-07" db="EMBL/GenBank/DDBJ databases">
        <title>Whole genome shotgun sequence of Acetobacter nitrogenifigens NBRC 105050.</title>
        <authorList>
            <person name="Hosoyama A."/>
            <person name="Uohara A."/>
            <person name="Ohji S."/>
            <person name="Ichikawa N."/>
        </authorList>
    </citation>
    <scope>NUCLEOTIDE SEQUENCE [LARGE SCALE GENOMIC DNA]</scope>
    <source>
        <strain evidence="6 7">NBRC 105050</strain>
    </source>
</reference>
<dbReference type="Gene3D" id="3.30.160.390">
    <property type="entry name" value="Integrase, DNA-binding domain"/>
    <property type="match status" value="1"/>
</dbReference>
<dbReference type="OrthoDB" id="7298605at2"/>
<protein>
    <submittedName>
        <fullName evidence="6">Integrase</fullName>
    </submittedName>
</protein>
<evidence type="ECO:0000313" key="6">
    <source>
        <dbReference type="EMBL" id="GEN60745.1"/>
    </source>
</evidence>
<dbReference type="GO" id="GO:0015074">
    <property type="term" value="P:DNA integration"/>
    <property type="evidence" value="ECO:0007669"/>
    <property type="project" value="UniProtKB-KW"/>
</dbReference>
<keyword evidence="3" id="KW-0238">DNA-binding</keyword>
<evidence type="ECO:0000256" key="3">
    <source>
        <dbReference type="ARBA" id="ARBA00023125"/>
    </source>
</evidence>
<evidence type="ECO:0000259" key="5">
    <source>
        <dbReference type="PROSITE" id="PS51898"/>
    </source>
</evidence>
<dbReference type="InterPro" id="IPR013762">
    <property type="entry name" value="Integrase-like_cat_sf"/>
</dbReference>
<gene>
    <name evidence="6" type="ORF">ANI02nite_26290</name>
</gene>
<dbReference type="InterPro" id="IPR010998">
    <property type="entry name" value="Integrase_recombinase_N"/>
</dbReference>
<dbReference type="SUPFAM" id="SSF56349">
    <property type="entry name" value="DNA breaking-rejoining enzymes"/>
    <property type="match status" value="1"/>
</dbReference>
<keyword evidence="2" id="KW-0229">DNA integration</keyword>
<evidence type="ECO:0000256" key="4">
    <source>
        <dbReference type="ARBA" id="ARBA00023172"/>
    </source>
</evidence>
<dbReference type="GO" id="GO:0006310">
    <property type="term" value="P:DNA recombination"/>
    <property type="evidence" value="ECO:0007669"/>
    <property type="project" value="UniProtKB-KW"/>
</dbReference>
<dbReference type="PROSITE" id="PS51898">
    <property type="entry name" value="TYR_RECOMBINASE"/>
    <property type="match status" value="1"/>
</dbReference>
<evidence type="ECO:0000256" key="1">
    <source>
        <dbReference type="ARBA" id="ARBA00008857"/>
    </source>
</evidence>
<dbReference type="Gene3D" id="1.10.443.10">
    <property type="entry name" value="Intergrase catalytic core"/>
    <property type="match status" value="1"/>
</dbReference>
<dbReference type="InterPro" id="IPR025166">
    <property type="entry name" value="Integrase_DNA_bind_dom"/>
</dbReference>
<dbReference type="Pfam" id="PF00589">
    <property type="entry name" value="Phage_integrase"/>
    <property type="match status" value="1"/>
</dbReference>
<dbReference type="EMBL" id="BJYF01000020">
    <property type="protein sequence ID" value="GEN60745.1"/>
    <property type="molecule type" value="Genomic_DNA"/>
</dbReference>
<feature type="domain" description="Tyr recombinase" evidence="5">
    <location>
        <begin position="233"/>
        <end position="408"/>
    </location>
</feature>
<dbReference type="InterPro" id="IPR011010">
    <property type="entry name" value="DNA_brk_join_enz"/>
</dbReference>
<evidence type="ECO:0000313" key="7">
    <source>
        <dbReference type="Proteomes" id="UP000321635"/>
    </source>
</evidence>
<dbReference type="InterPro" id="IPR050808">
    <property type="entry name" value="Phage_Integrase"/>
</dbReference>
<dbReference type="GO" id="GO:0003677">
    <property type="term" value="F:DNA binding"/>
    <property type="evidence" value="ECO:0007669"/>
    <property type="project" value="UniProtKB-KW"/>
</dbReference>
<dbReference type="Gene3D" id="1.10.150.130">
    <property type="match status" value="1"/>
</dbReference>
<dbReference type="InterPro" id="IPR038488">
    <property type="entry name" value="Integrase_DNA-bd_sf"/>
</dbReference>
<dbReference type="PANTHER" id="PTHR30629">
    <property type="entry name" value="PROPHAGE INTEGRASE"/>
    <property type="match status" value="1"/>
</dbReference>
<comment type="caution">
    <text evidence="6">The sequence shown here is derived from an EMBL/GenBank/DDBJ whole genome shotgun (WGS) entry which is preliminary data.</text>
</comment>
<proteinExistence type="inferred from homology"/>
<keyword evidence="7" id="KW-1185">Reference proteome</keyword>